<sequence length="110" mass="12577">MEAILAASFSMRVGLNYVDLSKYINGYTKRKYPGAYTVLNLGLPMASCFEDTIDTLLTFELSYDAYVNSYTPNTWVLKDPRKLWHYIYDVPESAINEVIKLSKERGASFV</sequence>
<gene>
    <name evidence="1" type="ORF">N7460_010193</name>
</gene>
<reference evidence="1" key="2">
    <citation type="submission" date="2023-01" db="EMBL/GenBank/DDBJ databases">
        <authorList>
            <person name="Petersen C."/>
        </authorList>
    </citation>
    <scope>NUCLEOTIDE SEQUENCE</scope>
    <source>
        <strain evidence="1">IBT 15450</strain>
    </source>
</reference>
<name>A0AAD6I4A1_PENCN</name>
<organism evidence="1 2">
    <name type="scientific">Penicillium canescens</name>
    <dbReference type="NCBI Taxonomy" id="5083"/>
    <lineage>
        <taxon>Eukaryota</taxon>
        <taxon>Fungi</taxon>
        <taxon>Dikarya</taxon>
        <taxon>Ascomycota</taxon>
        <taxon>Pezizomycotina</taxon>
        <taxon>Eurotiomycetes</taxon>
        <taxon>Eurotiomycetidae</taxon>
        <taxon>Eurotiales</taxon>
        <taxon>Aspergillaceae</taxon>
        <taxon>Penicillium</taxon>
    </lineage>
</organism>
<dbReference type="PANTHER" id="PTHR35040:SF7">
    <property type="entry name" value="FIBRONECTIN TYPE-III DOMAIN-CONTAINING PROTEIN-RELATED"/>
    <property type="match status" value="1"/>
</dbReference>
<proteinExistence type="predicted"/>
<dbReference type="InterPro" id="IPR021986">
    <property type="entry name" value="Spherulin4"/>
</dbReference>
<dbReference type="Proteomes" id="UP001219568">
    <property type="component" value="Unassembled WGS sequence"/>
</dbReference>
<dbReference type="EMBL" id="JAQJZL010000014">
    <property type="protein sequence ID" value="KAJ6029927.1"/>
    <property type="molecule type" value="Genomic_DNA"/>
</dbReference>
<comment type="caution">
    <text evidence="1">The sequence shown here is derived from an EMBL/GenBank/DDBJ whole genome shotgun (WGS) entry which is preliminary data.</text>
</comment>
<accession>A0AAD6I4A1</accession>
<protein>
    <submittedName>
        <fullName evidence="1">Uncharacterized protein</fullName>
    </submittedName>
</protein>
<evidence type="ECO:0000313" key="1">
    <source>
        <dbReference type="EMBL" id="KAJ6029927.1"/>
    </source>
</evidence>
<dbReference type="PANTHER" id="PTHR35040">
    <property type="match status" value="1"/>
</dbReference>
<dbReference type="AlphaFoldDB" id="A0AAD6I4A1"/>
<keyword evidence="2" id="KW-1185">Reference proteome</keyword>
<reference evidence="1" key="1">
    <citation type="journal article" date="2023" name="IMA Fungus">
        <title>Comparative genomic study of the Penicillium genus elucidates a diverse pangenome and 15 lateral gene transfer events.</title>
        <authorList>
            <person name="Petersen C."/>
            <person name="Sorensen T."/>
            <person name="Nielsen M.R."/>
            <person name="Sondergaard T.E."/>
            <person name="Sorensen J.L."/>
            <person name="Fitzpatrick D.A."/>
            <person name="Frisvad J.C."/>
            <person name="Nielsen K.L."/>
        </authorList>
    </citation>
    <scope>NUCLEOTIDE SEQUENCE</scope>
    <source>
        <strain evidence="1">IBT 15450</strain>
    </source>
</reference>
<evidence type="ECO:0000313" key="2">
    <source>
        <dbReference type="Proteomes" id="UP001219568"/>
    </source>
</evidence>
<dbReference type="Pfam" id="PF12138">
    <property type="entry name" value="Spherulin4"/>
    <property type="match status" value="1"/>
</dbReference>